<feature type="compositionally biased region" description="Polar residues" evidence="1">
    <location>
        <begin position="140"/>
        <end position="154"/>
    </location>
</feature>
<keyword evidence="5" id="KW-1185">Reference proteome</keyword>
<dbReference type="Gene3D" id="3.10.100.10">
    <property type="entry name" value="Mannose-Binding Protein A, subunit A"/>
    <property type="match status" value="1"/>
</dbReference>
<dbReference type="EMBL" id="JAGEUA010000009">
    <property type="protein sequence ID" value="KAL0967022.1"/>
    <property type="molecule type" value="Genomic_DNA"/>
</dbReference>
<dbReference type="Proteomes" id="UP001557470">
    <property type="component" value="Unassembled WGS sequence"/>
</dbReference>
<sequence>MTGQWQWLDETVLDFTNWGPEEPQNSSRSIYAKLQTSDGTWSSGNTWSHRSYICKKLKVLPKTPPTQAVPRVPKRVHYGLAVVVVVVALCLIGLTAGILYKKTGRPLPSISKPLVFRAGWKAFNNPLYNGPVNTDDSEVDTNTADSNQLVTQMD</sequence>
<keyword evidence="2" id="KW-0812">Transmembrane</keyword>
<keyword evidence="2" id="KW-0472">Membrane</keyword>
<feature type="transmembrane region" description="Helical" evidence="2">
    <location>
        <begin position="78"/>
        <end position="100"/>
    </location>
</feature>
<accession>A0ABD0W6T1</accession>
<evidence type="ECO:0000313" key="4">
    <source>
        <dbReference type="EMBL" id="KAL0967022.1"/>
    </source>
</evidence>
<evidence type="ECO:0000313" key="5">
    <source>
        <dbReference type="Proteomes" id="UP001557470"/>
    </source>
</evidence>
<feature type="domain" description="C-type lectin" evidence="3">
    <location>
        <begin position="1"/>
        <end position="55"/>
    </location>
</feature>
<keyword evidence="2" id="KW-1133">Transmembrane helix</keyword>
<dbReference type="AlphaFoldDB" id="A0ABD0W6T1"/>
<dbReference type="InterPro" id="IPR001304">
    <property type="entry name" value="C-type_lectin-like"/>
</dbReference>
<evidence type="ECO:0000256" key="1">
    <source>
        <dbReference type="SAM" id="MobiDB-lite"/>
    </source>
</evidence>
<dbReference type="PROSITE" id="PS50041">
    <property type="entry name" value="C_TYPE_LECTIN_2"/>
    <property type="match status" value="1"/>
</dbReference>
<comment type="caution">
    <text evidence="4">The sequence shown here is derived from an EMBL/GenBank/DDBJ whole genome shotgun (WGS) entry which is preliminary data.</text>
</comment>
<dbReference type="SUPFAM" id="SSF56436">
    <property type="entry name" value="C-type lectin-like"/>
    <property type="match status" value="1"/>
</dbReference>
<name>A0ABD0W6T1_UMBPY</name>
<reference evidence="4 5" key="1">
    <citation type="submission" date="2024-06" db="EMBL/GenBank/DDBJ databases">
        <authorList>
            <person name="Pan Q."/>
            <person name="Wen M."/>
            <person name="Jouanno E."/>
            <person name="Zahm M."/>
            <person name="Klopp C."/>
            <person name="Cabau C."/>
            <person name="Louis A."/>
            <person name="Berthelot C."/>
            <person name="Parey E."/>
            <person name="Roest Crollius H."/>
            <person name="Montfort J."/>
            <person name="Robinson-Rechavi M."/>
            <person name="Bouchez O."/>
            <person name="Lampietro C."/>
            <person name="Lopez Roques C."/>
            <person name="Donnadieu C."/>
            <person name="Postlethwait J."/>
            <person name="Bobe J."/>
            <person name="Verreycken H."/>
            <person name="Guiguen Y."/>
        </authorList>
    </citation>
    <scope>NUCLEOTIDE SEQUENCE [LARGE SCALE GENOMIC DNA]</scope>
    <source>
        <strain evidence="4">Up_M1</strain>
        <tissue evidence="4">Testis</tissue>
    </source>
</reference>
<dbReference type="InterPro" id="IPR016186">
    <property type="entry name" value="C-type_lectin-like/link_sf"/>
</dbReference>
<dbReference type="InterPro" id="IPR016187">
    <property type="entry name" value="CTDL_fold"/>
</dbReference>
<feature type="region of interest" description="Disordered" evidence="1">
    <location>
        <begin position="131"/>
        <end position="154"/>
    </location>
</feature>
<organism evidence="4 5">
    <name type="scientific">Umbra pygmaea</name>
    <name type="common">Eastern mudminnow</name>
    <dbReference type="NCBI Taxonomy" id="75934"/>
    <lineage>
        <taxon>Eukaryota</taxon>
        <taxon>Metazoa</taxon>
        <taxon>Chordata</taxon>
        <taxon>Craniata</taxon>
        <taxon>Vertebrata</taxon>
        <taxon>Euteleostomi</taxon>
        <taxon>Actinopterygii</taxon>
        <taxon>Neopterygii</taxon>
        <taxon>Teleostei</taxon>
        <taxon>Protacanthopterygii</taxon>
        <taxon>Esociformes</taxon>
        <taxon>Umbridae</taxon>
        <taxon>Umbra</taxon>
    </lineage>
</organism>
<evidence type="ECO:0000256" key="2">
    <source>
        <dbReference type="SAM" id="Phobius"/>
    </source>
</evidence>
<dbReference type="CDD" id="cd00037">
    <property type="entry name" value="CLECT"/>
    <property type="match status" value="1"/>
</dbReference>
<evidence type="ECO:0000259" key="3">
    <source>
        <dbReference type="PROSITE" id="PS50041"/>
    </source>
</evidence>
<protein>
    <recommendedName>
        <fullName evidence="3">C-type lectin domain-containing protein</fullName>
    </recommendedName>
</protein>
<gene>
    <name evidence="4" type="ORF">UPYG_G00303560</name>
</gene>
<proteinExistence type="predicted"/>